<dbReference type="Pfam" id="PF14090">
    <property type="entry name" value="HTH_39"/>
    <property type="match status" value="1"/>
</dbReference>
<gene>
    <name evidence="2" type="ORF">DFR38_101111</name>
</gene>
<protein>
    <submittedName>
        <fullName evidence="2">Helix-turn-helix protein</fullName>
    </submittedName>
</protein>
<reference evidence="2 3" key="1">
    <citation type="submission" date="2018-05" db="EMBL/GenBank/DDBJ databases">
        <title>Genomic Encyclopedia of Type Strains, Phase IV (KMG-IV): sequencing the most valuable type-strain genomes for metagenomic binning, comparative biology and taxonomic classification.</title>
        <authorList>
            <person name="Goeker M."/>
        </authorList>
    </citation>
    <scope>NUCLEOTIDE SEQUENCE [LARGE SCALE GENOMIC DNA]</scope>
    <source>
        <strain evidence="2 3">DSM 25134</strain>
    </source>
</reference>
<comment type="caution">
    <text evidence="2">The sequence shown here is derived from an EMBL/GenBank/DDBJ whole genome shotgun (WGS) entry which is preliminary data.</text>
</comment>
<feature type="domain" description="Winged helix-turn-helix" evidence="1">
    <location>
        <begin position="22"/>
        <end position="85"/>
    </location>
</feature>
<dbReference type="RefSeq" id="WP_059285508.1">
    <property type="nucleotide sequence ID" value="NZ_LNQU01000029.1"/>
</dbReference>
<accession>A0A318JJ35</accession>
<proteinExistence type="predicted"/>
<sequence>MEQQARKAPSPTGQVGEVLNLLRQHAKSGKPLYSLTLTGNYSIPEAASRIHELRGMGFNIISVIHSAVYFRGKERRRVAQYVLGTPEWPRPGYGKVEEAA</sequence>
<organism evidence="2 3">
    <name type="scientific">Aquitalea magnusonii</name>
    <dbReference type="NCBI Taxonomy" id="332411"/>
    <lineage>
        <taxon>Bacteria</taxon>
        <taxon>Pseudomonadati</taxon>
        <taxon>Pseudomonadota</taxon>
        <taxon>Betaproteobacteria</taxon>
        <taxon>Neisseriales</taxon>
        <taxon>Chromobacteriaceae</taxon>
        <taxon>Aquitalea</taxon>
    </lineage>
</organism>
<keyword evidence="3" id="KW-1185">Reference proteome</keyword>
<name>A0A318JJ35_9NEIS</name>
<evidence type="ECO:0000259" key="1">
    <source>
        <dbReference type="Pfam" id="PF14090"/>
    </source>
</evidence>
<evidence type="ECO:0000313" key="2">
    <source>
        <dbReference type="EMBL" id="PXX51052.1"/>
    </source>
</evidence>
<dbReference type="Proteomes" id="UP000248395">
    <property type="component" value="Unassembled WGS sequence"/>
</dbReference>
<dbReference type="OrthoDB" id="8605365at2"/>
<evidence type="ECO:0000313" key="3">
    <source>
        <dbReference type="Proteomes" id="UP000248395"/>
    </source>
</evidence>
<dbReference type="InterPro" id="IPR055245">
    <property type="entry name" value="HTH_proteobacteria"/>
</dbReference>
<dbReference type="AlphaFoldDB" id="A0A318JJ35"/>
<dbReference type="EMBL" id="QJKC01000001">
    <property type="protein sequence ID" value="PXX51052.1"/>
    <property type="molecule type" value="Genomic_DNA"/>
</dbReference>